<dbReference type="InterPro" id="IPR031052">
    <property type="entry name" value="FHY3/FAR1"/>
</dbReference>
<protein>
    <recommendedName>
        <fullName evidence="2">Protein FAR1-RELATED SEQUENCE</fullName>
    </recommendedName>
</protein>
<keyword evidence="2" id="KW-0862">Zinc</keyword>
<dbReference type="Proteomes" id="UP000515211">
    <property type="component" value="Chromosome 8"/>
</dbReference>
<feature type="compositionally biased region" description="Basic residues" evidence="3">
    <location>
        <begin position="252"/>
        <end position="266"/>
    </location>
</feature>
<evidence type="ECO:0000313" key="6">
    <source>
        <dbReference type="RefSeq" id="XP_052109192.1"/>
    </source>
</evidence>
<comment type="subcellular location">
    <subcellularLocation>
        <location evidence="2">Nucleus</location>
    </subcellularLocation>
</comment>
<dbReference type="PROSITE" id="PS50158">
    <property type="entry name" value="ZF_CCHC"/>
    <property type="match status" value="1"/>
</dbReference>
<feature type="domain" description="CCHC-type" evidence="4">
    <location>
        <begin position="263"/>
        <end position="279"/>
    </location>
</feature>
<dbReference type="GO" id="GO:0005634">
    <property type="term" value="C:nucleus"/>
    <property type="evidence" value="ECO:0007669"/>
    <property type="project" value="UniProtKB-SubCell"/>
</dbReference>
<comment type="similarity">
    <text evidence="2">Belongs to the FHY3/FAR1 family.</text>
</comment>
<dbReference type="RefSeq" id="XP_052109192.1">
    <property type="nucleotide sequence ID" value="XM_052253232.1"/>
</dbReference>
<feature type="region of interest" description="Disordered" evidence="3">
    <location>
        <begin position="227"/>
        <end position="266"/>
    </location>
</feature>
<feature type="region of interest" description="Disordered" evidence="3">
    <location>
        <begin position="279"/>
        <end position="298"/>
    </location>
</feature>
<keyword evidence="2" id="KW-0479">Metal-binding</keyword>
<reference evidence="6" key="2">
    <citation type="submission" date="2025-08" db="UniProtKB">
        <authorList>
            <consortium name="RefSeq"/>
        </authorList>
    </citation>
    <scope>IDENTIFICATION</scope>
    <source>
        <tissue evidence="6">Whole plant</tissue>
    </source>
</reference>
<accession>A0A9C6T7W6</accession>
<sequence length="371" mass="41924">MIKKYGLEENEWVLNEYEKRKSWASAYLRDKFCSGFRTTSRCEAINNFIKRFICIRQSLVELVQNLEHALRDNRNNELVSQFKTLYGEPVLTTGLEALELSVANFYTREILGEVKKEIQGVVALDVINAENISTTVVLKVKECDRRQHIYNVLYDRNTEWSKDAKKYLDESSAGGTTQDREGEFLMDYGALLVAATWMVFLGAQDGPSFHDTMNEVCRWTQTLEQKSGLKRQTRDSPTPNFVGDPSVVKTKGAPKGKKKRGKRRCTKCNNDGHVKNKCPVRNDGDDLGDKTGSGAQASFGTEEELLKDPMTSQETLAVPNIEVNAPVQQEFGLGDPGLINGHETPIPTYESHQWLLQIVQLGHYSKFNGMQ</sequence>
<dbReference type="PANTHER" id="PTHR31669:SF251">
    <property type="entry name" value="PROTEIN FAR1-RELATED SEQUENCE"/>
    <property type="match status" value="1"/>
</dbReference>
<feature type="compositionally biased region" description="Basic and acidic residues" evidence="3">
    <location>
        <begin position="279"/>
        <end position="289"/>
    </location>
</feature>
<evidence type="ECO:0000259" key="4">
    <source>
        <dbReference type="PROSITE" id="PS50158"/>
    </source>
</evidence>
<comment type="function">
    <text evidence="2">Putative transcription activator involved in regulating light control of development.</text>
</comment>
<organism evidence="5 6">
    <name type="scientific">Arachis duranensis</name>
    <name type="common">Wild peanut</name>
    <dbReference type="NCBI Taxonomy" id="130453"/>
    <lineage>
        <taxon>Eukaryota</taxon>
        <taxon>Viridiplantae</taxon>
        <taxon>Streptophyta</taxon>
        <taxon>Embryophyta</taxon>
        <taxon>Tracheophyta</taxon>
        <taxon>Spermatophyta</taxon>
        <taxon>Magnoliopsida</taxon>
        <taxon>eudicotyledons</taxon>
        <taxon>Gunneridae</taxon>
        <taxon>Pentapetalae</taxon>
        <taxon>rosids</taxon>
        <taxon>fabids</taxon>
        <taxon>Fabales</taxon>
        <taxon>Fabaceae</taxon>
        <taxon>Papilionoideae</taxon>
        <taxon>50 kb inversion clade</taxon>
        <taxon>dalbergioids sensu lato</taxon>
        <taxon>Dalbergieae</taxon>
        <taxon>Pterocarpus clade</taxon>
        <taxon>Arachis</taxon>
    </lineage>
</organism>
<dbReference type="InterPro" id="IPR001878">
    <property type="entry name" value="Znf_CCHC"/>
</dbReference>
<dbReference type="GeneID" id="127741206"/>
<dbReference type="SUPFAM" id="SSF57756">
    <property type="entry name" value="Retrovirus zinc finger-like domains"/>
    <property type="match status" value="1"/>
</dbReference>
<proteinExistence type="inferred from homology"/>
<keyword evidence="5" id="KW-1185">Reference proteome</keyword>
<evidence type="ECO:0000256" key="3">
    <source>
        <dbReference type="SAM" id="MobiDB-lite"/>
    </source>
</evidence>
<evidence type="ECO:0000256" key="1">
    <source>
        <dbReference type="PROSITE-ProRule" id="PRU00047"/>
    </source>
</evidence>
<evidence type="ECO:0000256" key="2">
    <source>
        <dbReference type="RuleBase" id="RU367018"/>
    </source>
</evidence>
<evidence type="ECO:0000313" key="5">
    <source>
        <dbReference type="Proteomes" id="UP000515211"/>
    </source>
</evidence>
<keyword evidence="2" id="KW-0539">Nucleus</keyword>
<reference evidence="5" key="1">
    <citation type="journal article" date="2016" name="Nat. Genet.">
        <title>The genome sequences of Arachis duranensis and Arachis ipaensis, the diploid ancestors of cultivated peanut.</title>
        <authorList>
            <person name="Bertioli D.J."/>
            <person name="Cannon S.B."/>
            <person name="Froenicke L."/>
            <person name="Huang G."/>
            <person name="Farmer A.D."/>
            <person name="Cannon E.K."/>
            <person name="Liu X."/>
            <person name="Gao D."/>
            <person name="Clevenger J."/>
            <person name="Dash S."/>
            <person name="Ren L."/>
            <person name="Moretzsohn M.C."/>
            <person name="Shirasawa K."/>
            <person name="Huang W."/>
            <person name="Vidigal B."/>
            <person name="Abernathy B."/>
            <person name="Chu Y."/>
            <person name="Niederhuth C.E."/>
            <person name="Umale P."/>
            <person name="Araujo A.C."/>
            <person name="Kozik A."/>
            <person name="Kim K.D."/>
            <person name="Burow M.D."/>
            <person name="Varshney R.K."/>
            <person name="Wang X."/>
            <person name="Zhang X."/>
            <person name="Barkley N."/>
            <person name="Guimaraes P.M."/>
            <person name="Isobe S."/>
            <person name="Guo B."/>
            <person name="Liao B."/>
            <person name="Stalker H.T."/>
            <person name="Schmitz R.J."/>
            <person name="Scheffler B.E."/>
            <person name="Leal-Bertioli S.C."/>
            <person name="Xun X."/>
            <person name="Jackson S.A."/>
            <person name="Michelmore R."/>
            <person name="Ozias-Akins P."/>
        </authorList>
    </citation>
    <scope>NUCLEOTIDE SEQUENCE [LARGE SCALE GENOMIC DNA]</scope>
    <source>
        <strain evidence="5">cv. V14167</strain>
    </source>
</reference>
<gene>
    <name evidence="6" type="primary">LOC127741206</name>
</gene>
<name>A0A9C6T7W6_ARADU</name>
<dbReference type="PANTHER" id="PTHR31669">
    <property type="entry name" value="PROTEIN FAR1-RELATED SEQUENCE 10-RELATED"/>
    <property type="match status" value="1"/>
</dbReference>
<dbReference type="GO" id="GO:0006355">
    <property type="term" value="P:regulation of DNA-templated transcription"/>
    <property type="evidence" value="ECO:0007669"/>
    <property type="project" value="UniProtKB-UniRule"/>
</dbReference>
<dbReference type="InterPro" id="IPR036875">
    <property type="entry name" value="Znf_CCHC_sf"/>
</dbReference>
<dbReference type="KEGG" id="adu:127741206"/>
<dbReference type="GO" id="GO:0003676">
    <property type="term" value="F:nucleic acid binding"/>
    <property type="evidence" value="ECO:0007669"/>
    <property type="project" value="InterPro"/>
</dbReference>
<dbReference type="GO" id="GO:0008270">
    <property type="term" value="F:zinc ion binding"/>
    <property type="evidence" value="ECO:0007669"/>
    <property type="project" value="UniProtKB-UniRule"/>
</dbReference>
<keyword evidence="1 2" id="KW-0863">Zinc-finger</keyword>
<dbReference type="AlphaFoldDB" id="A0A9C6T7W6"/>